<dbReference type="eggNOG" id="ENOG502SRH3">
    <property type="taxonomic scope" value="Eukaryota"/>
</dbReference>
<organism evidence="4 5">
    <name type="scientific">Thalassiosira pseudonana</name>
    <name type="common">Marine diatom</name>
    <name type="synonym">Cyclotella nana</name>
    <dbReference type="NCBI Taxonomy" id="35128"/>
    <lineage>
        <taxon>Eukaryota</taxon>
        <taxon>Sar</taxon>
        <taxon>Stramenopiles</taxon>
        <taxon>Ochrophyta</taxon>
        <taxon>Bacillariophyta</taxon>
        <taxon>Coscinodiscophyceae</taxon>
        <taxon>Thalassiosirophycidae</taxon>
        <taxon>Thalassiosirales</taxon>
        <taxon>Thalassiosiraceae</taxon>
        <taxon>Thalassiosira</taxon>
    </lineage>
</organism>
<dbReference type="PANTHER" id="PTHR12203:SF35">
    <property type="entry name" value="PROTEIN O-GLUCOSYLTRANSFERASE 1"/>
    <property type="match status" value="1"/>
</dbReference>
<sequence>MIAFNLRRKDLAVIAIASLCLYTMLTALSSEVERSDGDPLLVGRNLMVFDDWFTSSPSKQRSTTRVLPVDTTVPFGPYDMQSALATASPYKSTWGVAVYCPKENEFIALAHRNHNWREGGKEQPRSIMYLFNVFENFVYLLRHTFPTRFRLNGLEFAVPFASGVYPGVQDMDCVRNFPDTPCAETGTPVLQFGSVFRKPMFPDQIAMPNPDQISCFTHWIQSNRTEVCTMFRSISVGGEQVFPEDAGLDYDALTPQLVWRGYDGSYLKEIYTKLQKGRFLEGKNIAHAARMIRRRYDRLLPRWKGVVHTFESIVEARGKSLPLVDIRISSWYKNGQYIQAGTSEEYQDWIDSGFPAIGKEKTPQEMATFKYHIDLGGYGGTDWVGTLRKLAYPGLLLHHVTPTKDWLHDYMQEWVHYIPVDEELTNLREQLAWAEANPVEAKAIALAGTELARRFSTPEGFAIIFEETFEAPVTMMMDAYQPLAEPLSWREYVTNLTGDDILPISQCNGNHMENRCQPRFSRNRPSMRFENRTVLMHRFGDLLYDDLGWE</sequence>
<dbReference type="PaxDb" id="35128-Thaps11226"/>
<dbReference type="Proteomes" id="UP000001449">
    <property type="component" value="Unassembled WGS sequence"/>
</dbReference>
<keyword evidence="2" id="KW-0808">Transferase</keyword>
<dbReference type="PANTHER" id="PTHR12203">
    <property type="entry name" value="KDEL LYS-ASP-GLU-LEU CONTAINING - RELATED"/>
    <property type="match status" value="1"/>
</dbReference>
<evidence type="ECO:0000313" key="4">
    <source>
        <dbReference type="EMBL" id="EED86798.1"/>
    </source>
</evidence>
<dbReference type="Pfam" id="PF05686">
    <property type="entry name" value="Glyco_transf_90"/>
    <property type="match status" value="1"/>
</dbReference>
<dbReference type="InterPro" id="IPR051091">
    <property type="entry name" value="O-Glucosyltr/Glycosyltrsf_90"/>
</dbReference>
<dbReference type="GeneID" id="7449943"/>
<proteinExistence type="inferred from homology"/>
<gene>
    <name evidence="4" type="ORF">THAPSDRAFT_11226</name>
</gene>
<dbReference type="HOGENOM" id="CLU_029674_0_0_1"/>
<accession>B8LDE9</accession>
<name>B8LDE9_THAPS</name>
<evidence type="ECO:0000256" key="2">
    <source>
        <dbReference type="ARBA" id="ARBA00022679"/>
    </source>
</evidence>
<dbReference type="InParanoid" id="B8LDE9"/>
<dbReference type="AlphaFoldDB" id="B8LDE9"/>
<dbReference type="GO" id="GO:0016740">
    <property type="term" value="F:transferase activity"/>
    <property type="evidence" value="ECO:0007669"/>
    <property type="project" value="UniProtKB-KW"/>
</dbReference>
<reference evidence="4 5" key="2">
    <citation type="journal article" date="2008" name="Nature">
        <title>The Phaeodactylum genome reveals the evolutionary history of diatom genomes.</title>
        <authorList>
            <person name="Bowler C."/>
            <person name="Allen A.E."/>
            <person name="Badger J.H."/>
            <person name="Grimwood J."/>
            <person name="Jabbari K."/>
            <person name="Kuo A."/>
            <person name="Maheswari U."/>
            <person name="Martens C."/>
            <person name="Maumus F."/>
            <person name="Otillar R.P."/>
            <person name="Rayko E."/>
            <person name="Salamov A."/>
            <person name="Vandepoele K."/>
            <person name="Beszteri B."/>
            <person name="Gruber A."/>
            <person name="Heijde M."/>
            <person name="Katinka M."/>
            <person name="Mock T."/>
            <person name="Valentin K."/>
            <person name="Verret F."/>
            <person name="Berges J.A."/>
            <person name="Brownlee C."/>
            <person name="Cadoret J.P."/>
            <person name="Chiovitti A."/>
            <person name="Choi C.J."/>
            <person name="Coesel S."/>
            <person name="De Martino A."/>
            <person name="Detter J.C."/>
            <person name="Durkin C."/>
            <person name="Falciatore A."/>
            <person name="Fournet J."/>
            <person name="Haruta M."/>
            <person name="Huysman M.J."/>
            <person name="Jenkins B.D."/>
            <person name="Jiroutova K."/>
            <person name="Jorgensen R.E."/>
            <person name="Joubert Y."/>
            <person name="Kaplan A."/>
            <person name="Kroger N."/>
            <person name="Kroth P.G."/>
            <person name="La Roche J."/>
            <person name="Lindquist E."/>
            <person name="Lommer M."/>
            <person name="Martin-Jezequel V."/>
            <person name="Lopez P.J."/>
            <person name="Lucas S."/>
            <person name="Mangogna M."/>
            <person name="McGinnis K."/>
            <person name="Medlin L.K."/>
            <person name="Montsant A."/>
            <person name="Oudot-Le Secq M.P."/>
            <person name="Napoli C."/>
            <person name="Obornik M."/>
            <person name="Parker M.S."/>
            <person name="Petit J.L."/>
            <person name="Porcel B.M."/>
            <person name="Poulsen N."/>
            <person name="Robison M."/>
            <person name="Rychlewski L."/>
            <person name="Rynearson T.A."/>
            <person name="Schmutz J."/>
            <person name="Shapiro H."/>
            <person name="Siaut M."/>
            <person name="Stanley M."/>
            <person name="Sussman M.R."/>
            <person name="Taylor A.R."/>
            <person name="Vardi A."/>
            <person name="von Dassow P."/>
            <person name="Vyverman W."/>
            <person name="Willis A."/>
            <person name="Wyrwicz L.S."/>
            <person name="Rokhsar D.S."/>
            <person name="Weissenbach J."/>
            <person name="Armbrust E.V."/>
            <person name="Green B.R."/>
            <person name="Van de Peer Y."/>
            <person name="Grigoriev I.V."/>
        </authorList>
    </citation>
    <scope>NUCLEOTIDE SEQUENCE [LARGE SCALE GENOMIC DNA]</scope>
    <source>
        <strain evidence="4 5">CCMP1335</strain>
    </source>
</reference>
<keyword evidence="5" id="KW-1185">Reference proteome</keyword>
<feature type="domain" description="Glycosyl transferase CAP10" evidence="3">
    <location>
        <begin position="359"/>
        <end position="453"/>
    </location>
</feature>
<dbReference type="InterPro" id="IPR006598">
    <property type="entry name" value="CAP10"/>
</dbReference>
<evidence type="ECO:0000256" key="1">
    <source>
        <dbReference type="ARBA" id="ARBA00010118"/>
    </source>
</evidence>
<evidence type="ECO:0000313" key="5">
    <source>
        <dbReference type="Proteomes" id="UP000001449"/>
    </source>
</evidence>
<dbReference type="KEGG" id="tps:THAPSDRAFT_11226"/>
<dbReference type="RefSeq" id="XP_002297070.1">
    <property type="nucleotide sequence ID" value="XM_002297034.1"/>
</dbReference>
<comment type="similarity">
    <text evidence="1">Belongs to the glycosyltransferase 90 family.</text>
</comment>
<evidence type="ECO:0000259" key="3">
    <source>
        <dbReference type="Pfam" id="PF05686"/>
    </source>
</evidence>
<protein>
    <recommendedName>
        <fullName evidence="3">Glycosyl transferase CAP10 domain-containing protein</fullName>
    </recommendedName>
</protein>
<reference evidence="4 5" key="1">
    <citation type="journal article" date="2004" name="Science">
        <title>The genome of the diatom Thalassiosira pseudonana: ecology, evolution, and metabolism.</title>
        <authorList>
            <person name="Armbrust E.V."/>
            <person name="Berges J.A."/>
            <person name="Bowler C."/>
            <person name="Green B.R."/>
            <person name="Martinez D."/>
            <person name="Putnam N.H."/>
            <person name="Zhou S."/>
            <person name="Allen A.E."/>
            <person name="Apt K.E."/>
            <person name="Bechner M."/>
            <person name="Brzezinski M.A."/>
            <person name="Chaal B.K."/>
            <person name="Chiovitti A."/>
            <person name="Davis A.K."/>
            <person name="Demarest M.S."/>
            <person name="Detter J.C."/>
            <person name="Glavina T."/>
            <person name="Goodstein D."/>
            <person name="Hadi M.Z."/>
            <person name="Hellsten U."/>
            <person name="Hildebrand M."/>
            <person name="Jenkins B.D."/>
            <person name="Jurka J."/>
            <person name="Kapitonov V.V."/>
            <person name="Kroger N."/>
            <person name="Lau W.W."/>
            <person name="Lane T.W."/>
            <person name="Larimer F.W."/>
            <person name="Lippmeier J.C."/>
            <person name="Lucas S."/>
            <person name="Medina M."/>
            <person name="Montsant A."/>
            <person name="Obornik M."/>
            <person name="Parker M.S."/>
            <person name="Palenik B."/>
            <person name="Pazour G.J."/>
            <person name="Richardson P.M."/>
            <person name="Rynearson T.A."/>
            <person name="Saito M.A."/>
            <person name="Schwartz D.C."/>
            <person name="Thamatrakoln K."/>
            <person name="Valentin K."/>
            <person name="Vardi A."/>
            <person name="Wilkerson F.P."/>
            <person name="Rokhsar D.S."/>
        </authorList>
    </citation>
    <scope>NUCLEOTIDE SEQUENCE [LARGE SCALE GENOMIC DNA]</scope>
    <source>
        <strain evidence="4 5">CCMP1335</strain>
    </source>
</reference>
<dbReference type="EMBL" id="DS999419">
    <property type="protein sequence ID" value="EED86798.1"/>
    <property type="molecule type" value="Genomic_DNA"/>
</dbReference>